<evidence type="ECO:0000256" key="4">
    <source>
        <dbReference type="ARBA" id="ARBA00022840"/>
    </source>
</evidence>
<name>A0A0G0LQW8_9BACT</name>
<comment type="cofactor">
    <cofactor evidence="1">
        <name>Mg(2+)</name>
        <dbReference type="ChEBI" id="CHEBI:18420"/>
    </cofactor>
</comment>
<dbReference type="PROSITE" id="PS51710">
    <property type="entry name" value="G_OBG"/>
    <property type="match status" value="1"/>
</dbReference>
<dbReference type="InterPro" id="IPR012675">
    <property type="entry name" value="Beta-grasp_dom_sf"/>
</dbReference>
<dbReference type="InterPro" id="IPR027417">
    <property type="entry name" value="P-loop_NTPase"/>
</dbReference>
<dbReference type="FunFam" id="3.10.20.30:FF:000029">
    <property type="entry name" value="Obg-like ATPase 1"/>
    <property type="match status" value="1"/>
</dbReference>
<evidence type="ECO:0000313" key="9">
    <source>
        <dbReference type="Proteomes" id="UP000034932"/>
    </source>
</evidence>
<dbReference type="InterPro" id="IPR006073">
    <property type="entry name" value="GTP-bd"/>
</dbReference>
<dbReference type="GO" id="GO:0005737">
    <property type="term" value="C:cytoplasm"/>
    <property type="evidence" value="ECO:0007669"/>
    <property type="project" value="TreeGrafter"/>
</dbReference>
<dbReference type="GO" id="GO:0046872">
    <property type="term" value="F:metal ion binding"/>
    <property type="evidence" value="ECO:0007669"/>
    <property type="project" value="UniProtKB-KW"/>
</dbReference>
<dbReference type="Gene3D" id="3.40.50.300">
    <property type="entry name" value="P-loop containing nucleotide triphosphate hydrolases"/>
    <property type="match status" value="2"/>
</dbReference>
<reference evidence="8 9" key="1">
    <citation type="journal article" date="2015" name="Nature">
        <title>rRNA introns, odd ribosomes, and small enigmatic genomes across a large radiation of phyla.</title>
        <authorList>
            <person name="Brown C.T."/>
            <person name="Hug L.A."/>
            <person name="Thomas B.C."/>
            <person name="Sharon I."/>
            <person name="Castelle C.J."/>
            <person name="Singh A."/>
            <person name="Wilkins M.J."/>
            <person name="Williams K.H."/>
            <person name="Banfield J.F."/>
        </authorList>
    </citation>
    <scope>NUCLEOTIDE SEQUENCE [LARGE SCALE GENOMIC DNA]</scope>
</reference>
<dbReference type="EMBL" id="LBVW01000012">
    <property type="protein sequence ID" value="KKQ93447.1"/>
    <property type="molecule type" value="Genomic_DNA"/>
</dbReference>
<organism evidence="8 9">
    <name type="scientific">Candidatus Woesebacteria bacterium GW2011_GWB1_39_10b</name>
    <dbReference type="NCBI Taxonomy" id="1618573"/>
    <lineage>
        <taxon>Bacteria</taxon>
        <taxon>Candidatus Woeseibacteriota</taxon>
    </lineage>
</organism>
<dbReference type="GO" id="GO:0016887">
    <property type="term" value="F:ATP hydrolysis activity"/>
    <property type="evidence" value="ECO:0007669"/>
    <property type="project" value="InterPro"/>
</dbReference>
<evidence type="ECO:0000313" key="8">
    <source>
        <dbReference type="EMBL" id="KKQ93447.1"/>
    </source>
</evidence>
<dbReference type="InterPro" id="IPR004396">
    <property type="entry name" value="ATPase_YchF/OLA1"/>
</dbReference>
<evidence type="ECO:0000256" key="3">
    <source>
        <dbReference type="ARBA" id="ARBA00022741"/>
    </source>
</evidence>
<dbReference type="PROSITE" id="PS51880">
    <property type="entry name" value="TGS"/>
    <property type="match status" value="1"/>
</dbReference>
<dbReference type="PANTHER" id="PTHR23305:SF18">
    <property type="entry name" value="OBG-TYPE G DOMAIN-CONTAINING PROTEIN"/>
    <property type="match status" value="1"/>
</dbReference>
<dbReference type="Pfam" id="PF06071">
    <property type="entry name" value="YchF-GTPase_C"/>
    <property type="match status" value="1"/>
</dbReference>
<dbReference type="Gene3D" id="1.10.150.300">
    <property type="entry name" value="TGS-like domain"/>
    <property type="match status" value="1"/>
</dbReference>
<dbReference type="Proteomes" id="UP000034932">
    <property type="component" value="Unassembled WGS sequence"/>
</dbReference>
<gene>
    <name evidence="8" type="ORF">UT19_C0012G0036</name>
</gene>
<dbReference type="InterPro" id="IPR004095">
    <property type="entry name" value="TGS"/>
</dbReference>
<dbReference type="AlphaFoldDB" id="A0A0G0LQW8"/>
<dbReference type="PATRIC" id="fig|1618573.3.peg.799"/>
<comment type="caution">
    <text evidence="8">The sequence shown here is derived from an EMBL/GenBank/DDBJ whole genome shotgun (WGS) entry which is preliminary data.</text>
</comment>
<keyword evidence="4" id="KW-0067">ATP-binding</keyword>
<dbReference type="GO" id="GO:0005524">
    <property type="term" value="F:ATP binding"/>
    <property type="evidence" value="ECO:0007669"/>
    <property type="project" value="UniProtKB-KW"/>
</dbReference>
<dbReference type="InterPro" id="IPR031167">
    <property type="entry name" value="G_OBG"/>
</dbReference>
<dbReference type="InterPro" id="IPR013029">
    <property type="entry name" value="YchF_C"/>
</dbReference>
<evidence type="ECO:0000256" key="2">
    <source>
        <dbReference type="ARBA" id="ARBA00022723"/>
    </source>
</evidence>
<dbReference type="PRINTS" id="PR00326">
    <property type="entry name" value="GTP1OBG"/>
</dbReference>
<keyword evidence="5" id="KW-0460">Magnesium</keyword>
<dbReference type="InterPro" id="IPR023192">
    <property type="entry name" value="TGS-like_dom_sf"/>
</dbReference>
<dbReference type="InterPro" id="IPR012676">
    <property type="entry name" value="TGS-like"/>
</dbReference>
<dbReference type="SUPFAM" id="SSF52540">
    <property type="entry name" value="P-loop containing nucleoside triphosphate hydrolases"/>
    <property type="match status" value="1"/>
</dbReference>
<keyword evidence="2" id="KW-0479">Metal-binding</keyword>
<accession>A0A0G0LQW8</accession>
<protein>
    <submittedName>
        <fullName evidence="8">GTP-dependent nucleic acid-binding protein</fullName>
    </submittedName>
</protein>
<evidence type="ECO:0000256" key="5">
    <source>
        <dbReference type="ARBA" id="ARBA00022842"/>
    </source>
</evidence>
<evidence type="ECO:0000256" key="1">
    <source>
        <dbReference type="ARBA" id="ARBA00001946"/>
    </source>
</evidence>
<dbReference type="STRING" id="1618573.UT19_C0012G0036"/>
<feature type="domain" description="TGS" evidence="7">
    <location>
        <begin position="223"/>
        <end position="318"/>
    </location>
</feature>
<proteinExistence type="predicted"/>
<feature type="domain" description="OBG-type G" evidence="6">
    <location>
        <begin position="3"/>
        <end position="201"/>
    </location>
</feature>
<dbReference type="PIRSF" id="PIRSF006641">
    <property type="entry name" value="CHP00092"/>
    <property type="match status" value="1"/>
</dbReference>
<sequence>MSLSVGIVGLANAGKSTLFNALASRRLSETAPRPFTTIDPHESVVPVHDEDFHRLCDLIKPEECVPATVTFIDIAGLVKDAHKGEGLGNQFLGKIREVDAIVHVVRAFSDEKVSHPHTSHPVGSEQQVLEDIELVNLELELGGIEKKPTIYLLNVDEEKVNQVDQLTKLIEEKYRGKALAIAGKLEEEMIDLDNVEKAEMFKMLQWERSGLERLILEAYKLLDLVSFYTIKPSSAKATEGRGVGNQVSAWSLKKGGTALDAAERVHTDFAKKFIKAEVINVSSLLDIGGWKEAKEKGKIRLEGKDYIVQDKDIIEFKVGQ</sequence>
<dbReference type="Gene3D" id="3.10.20.30">
    <property type="match status" value="2"/>
</dbReference>
<dbReference type="PANTHER" id="PTHR23305">
    <property type="entry name" value="OBG GTPASE FAMILY"/>
    <property type="match status" value="1"/>
</dbReference>
<evidence type="ECO:0000259" key="7">
    <source>
        <dbReference type="PROSITE" id="PS51880"/>
    </source>
</evidence>
<keyword evidence="3" id="KW-0547">Nucleotide-binding</keyword>
<dbReference type="GO" id="GO:0005525">
    <property type="term" value="F:GTP binding"/>
    <property type="evidence" value="ECO:0007669"/>
    <property type="project" value="InterPro"/>
</dbReference>
<evidence type="ECO:0000259" key="6">
    <source>
        <dbReference type="PROSITE" id="PS51710"/>
    </source>
</evidence>
<dbReference type="Pfam" id="PF01926">
    <property type="entry name" value="MMR_HSR1"/>
    <property type="match status" value="1"/>
</dbReference>
<dbReference type="SUPFAM" id="SSF81271">
    <property type="entry name" value="TGS-like"/>
    <property type="match status" value="1"/>
</dbReference>